<dbReference type="EMBL" id="BROD01000001">
    <property type="protein sequence ID" value="GKX67384.1"/>
    <property type="molecule type" value="Genomic_DNA"/>
</dbReference>
<comment type="caution">
    <text evidence="1">The sequence shown here is derived from an EMBL/GenBank/DDBJ whole genome shotgun (WGS) entry which is preliminary data.</text>
</comment>
<proteinExistence type="predicted"/>
<name>A0ACB5RF10_9CLOT</name>
<dbReference type="Proteomes" id="UP001058074">
    <property type="component" value="Unassembled WGS sequence"/>
</dbReference>
<gene>
    <name evidence="1" type="ORF">rsdtw13_26420</name>
</gene>
<keyword evidence="1" id="KW-0067">ATP-binding</keyword>
<sequence>MLKIKNIRKHFGKIEVLKGINLEIKSGEILVVVGKSGGGKTTLLRCVNALEHCDAGDIEINGKTLCKDGKYINKKALRELRKDIGLVFQNFNLFPHMTVLENLIEAPQKVLNMPKEEAIKKAEETLGFLGLSDKKNNYPFQLSGGQKQRVAIGRALVLEPKIMCFDEPTSALDPGLTGEVASLIKSLSSSKGMSMMIITHDMDFAKNVADRIVSMKEGKLQEGLIFEEELEN</sequence>
<keyword evidence="1" id="KW-0547">Nucleotide-binding</keyword>
<reference evidence="1" key="1">
    <citation type="journal article" date="2025" name="Int. J. Syst. Evol. Microbiol.">
        <title>Inconstantimicrobium mannanitabidum sp. nov., a novel member of the family Clostridiaceae isolated from anoxic soil under the treatment of reductive soil disinfestation.</title>
        <authorList>
            <person name="Ueki A."/>
            <person name="Tonouchi A."/>
            <person name="Honma S."/>
            <person name="Kaku N."/>
            <person name="Ueki K."/>
        </authorList>
    </citation>
    <scope>NUCLEOTIDE SEQUENCE</scope>
    <source>
        <strain evidence="1">TW13</strain>
    </source>
</reference>
<accession>A0ACB5RF10</accession>
<organism evidence="1 2">
    <name type="scientific">Inconstantimicrobium mannanitabidum</name>
    <dbReference type="NCBI Taxonomy" id="1604901"/>
    <lineage>
        <taxon>Bacteria</taxon>
        <taxon>Bacillati</taxon>
        <taxon>Bacillota</taxon>
        <taxon>Clostridia</taxon>
        <taxon>Eubacteriales</taxon>
        <taxon>Clostridiaceae</taxon>
        <taxon>Inconstantimicrobium</taxon>
    </lineage>
</organism>
<evidence type="ECO:0000313" key="2">
    <source>
        <dbReference type="Proteomes" id="UP001058074"/>
    </source>
</evidence>
<evidence type="ECO:0000313" key="1">
    <source>
        <dbReference type="EMBL" id="GKX67384.1"/>
    </source>
</evidence>
<protein>
    <submittedName>
        <fullName evidence="1">Polar amino acid ABC transporter ATP-binding protein</fullName>
    </submittedName>
</protein>
<keyword evidence="2" id="KW-1185">Reference proteome</keyword>